<keyword evidence="11" id="KW-0282">Flagellum</keyword>
<keyword evidence="5 10" id="KW-0812">Transmembrane</keyword>
<dbReference type="OrthoDB" id="9797790at2"/>
<dbReference type="PANTHER" id="PTHR30065:SF8">
    <property type="entry name" value="FLAGELLAR BIOSYNTHETIC PROTEIN FLIR"/>
    <property type="match status" value="1"/>
</dbReference>
<keyword evidence="12" id="KW-1185">Reference proteome</keyword>
<organism evidence="11 12">
    <name type="scientific">Pararobbsia silviterrae</name>
    <dbReference type="NCBI Taxonomy" id="1792498"/>
    <lineage>
        <taxon>Bacteria</taxon>
        <taxon>Pseudomonadati</taxon>
        <taxon>Pseudomonadota</taxon>
        <taxon>Betaproteobacteria</taxon>
        <taxon>Burkholderiales</taxon>
        <taxon>Burkholderiaceae</taxon>
        <taxon>Pararobbsia</taxon>
    </lineage>
</organism>
<name>A0A494X3T4_9BURK</name>
<comment type="function">
    <text evidence="1 10">Role in flagellar biosynthesis.</text>
</comment>
<dbReference type="NCBIfam" id="TIGR01400">
    <property type="entry name" value="fliR"/>
    <property type="match status" value="1"/>
</dbReference>
<evidence type="ECO:0000256" key="8">
    <source>
        <dbReference type="ARBA" id="ARBA00023143"/>
    </source>
</evidence>
<keyword evidence="7 10" id="KW-0472">Membrane</keyword>
<keyword evidence="8 10" id="KW-0975">Bacterial flagellum</keyword>
<evidence type="ECO:0000256" key="5">
    <source>
        <dbReference type="ARBA" id="ARBA00022692"/>
    </source>
</evidence>
<dbReference type="RefSeq" id="WP_121090969.1">
    <property type="nucleotide sequence ID" value="NZ_RBZU01000017.1"/>
</dbReference>
<dbReference type="PANTHER" id="PTHR30065">
    <property type="entry name" value="FLAGELLAR BIOSYNTHETIC PROTEIN FLIR"/>
    <property type="match status" value="1"/>
</dbReference>
<sequence length="260" mass="27294">MITFTYAQLMAWLAAFIWPATRLLALFATAPFFNHASIPVMVKVGISLLITIIIAPSLPALPAIGVTTPIGLLILAEQILIGAAIGFTIQIVFTAIEAAADMAGLQMGLGFAQLLTGSTDGSTDVLSRLMNLVSILAFLSIDGHLQVLGTLLDSFYRIPISATPIAALGLHTVAAWGETIFSAGLLLSLPVIIALLIVNLSLGVLNRAAPQIGVFQVGFPLTLSVGLLMLQWMTPNLMPFFARLFSAAMDAVVRVVGGLG</sequence>
<protein>
    <recommendedName>
        <fullName evidence="3 9">Flagellar biosynthetic protein FliR</fullName>
    </recommendedName>
</protein>
<evidence type="ECO:0000256" key="10">
    <source>
        <dbReference type="RuleBase" id="RU362071"/>
    </source>
</evidence>
<dbReference type="InterPro" id="IPR006303">
    <property type="entry name" value="FliR"/>
</dbReference>
<dbReference type="InterPro" id="IPR002010">
    <property type="entry name" value="T3SS_IM_R"/>
</dbReference>
<dbReference type="GO" id="GO:0006605">
    <property type="term" value="P:protein targeting"/>
    <property type="evidence" value="ECO:0007669"/>
    <property type="project" value="UniProtKB-UniRule"/>
</dbReference>
<dbReference type="GO" id="GO:0005886">
    <property type="term" value="C:plasma membrane"/>
    <property type="evidence" value="ECO:0007669"/>
    <property type="project" value="UniProtKB-SubCell"/>
</dbReference>
<dbReference type="EMBL" id="RBZU01000017">
    <property type="protein sequence ID" value="RKP45355.1"/>
    <property type="molecule type" value="Genomic_DNA"/>
</dbReference>
<feature type="transmembrane region" description="Helical" evidence="10">
    <location>
        <begin position="180"/>
        <end position="202"/>
    </location>
</feature>
<keyword evidence="11" id="KW-0969">Cilium</keyword>
<dbReference type="GO" id="GO:0044780">
    <property type="term" value="P:bacterial-type flagellum assembly"/>
    <property type="evidence" value="ECO:0007669"/>
    <property type="project" value="UniProtKB-UniRule"/>
</dbReference>
<comment type="subcellular location">
    <subcellularLocation>
        <location evidence="10">Cell membrane</location>
        <topology evidence="10">Multi-pass membrane protein</topology>
    </subcellularLocation>
    <subcellularLocation>
        <location evidence="10">Bacterial flagellum basal body</location>
    </subcellularLocation>
</comment>
<evidence type="ECO:0000256" key="1">
    <source>
        <dbReference type="ARBA" id="ARBA00002578"/>
    </source>
</evidence>
<feature type="transmembrane region" description="Helical" evidence="10">
    <location>
        <begin position="214"/>
        <end position="234"/>
    </location>
</feature>
<reference evidence="11 12" key="1">
    <citation type="submission" date="2018-10" db="EMBL/GenBank/DDBJ databases">
        <title>Robbsia sp. DHC34, isolated from soil.</title>
        <authorList>
            <person name="Gao Z.-H."/>
            <person name="Qiu L.-H."/>
        </authorList>
    </citation>
    <scope>NUCLEOTIDE SEQUENCE [LARGE SCALE GENOMIC DNA]</scope>
    <source>
        <strain evidence="11 12">DHC34</strain>
    </source>
</reference>
<feature type="transmembrane region" description="Helical" evidence="10">
    <location>
        <begin position="79"/>
        <end position="105"/>
    </location>
</feature>
<proteinExistence type="inferred from homology"/>
<dbReference type="Pfam" id="PF01311">
    <property type="entry name" value="Bac_export_1"/>
    <property type="match status" value="1"/>
</dbReference>
<evidence type="ECO:0000256" key="4">
    <source>
        <dbReference type="ARBA" id="ARBA00022475"/>
    </source>
</evidence>
<evidence type="ECO:0000256" key="7">
    <source>
        <dbReference type="ARBA" id="ARBA00023136"/>
    </source>
</evidence>
<dbReference type="PRINTS" id="PR00953">
    <property type="entry name" value="TYPE3IMRPROT"/>
</dbReference>
<dbReference type="GO" id="GO:0009425">
    <property type="term" value="C:bacterial-type flagellum basal body"/>
    <property type="evidence" value="ECO:0007669"/>
    <property type="project" value="UniProtKB-SubCell"/>
</dbReference>
<evidence type="ECO:0000313" key="12">
    <source>
        <dbReference type="Proteomes" id="UP000270342"/>
    </source>
</evidence>
<evidence type="ECO:0000256" key="3">
    <source>
        <dbReference type="ARBA" id="ARBA00021717"/>
    </source>
</evidence>
<evidence type="ECO:0000313" key="11">
    <source>
        <dbReference type="EMBL" id="RKP45355.1"/>
    </source>
</evidence>
<keyword evidence="6 10" id="KW-1133">Transmembrane helix</keyword>
<evidence type="ECO:0000256" key="2">
    <source>
        <dbReference type="ARBA" id="ARBA00009772"/>
    </source>
</evidence>
<keyword evidence="11" id="KW-0966">Cell projection</keyword>
<evidence type="ECO:0000256" key="9">
    <source>
        <dbReference type="NCBIfam" id="TIGR01400"/>
    </source>
</evidence>
<dbReference type="Proteomes" id="UP000270342">
    <property type="component" value="Unassembled WGS sequence"/>
</dbReference>
<comment type="similarity">
    <text evidence="2 10">Belongs to the FliR/MopE/SpaR family.</text>
</comment>
<dbReference type="AlphaFoldDB" id="A0A494X3T4"/>
<evidence type="ECO:0000256" key="6">
    <source>
        <dbReference type="ARBA" id="ARBA00022989"/>
    </source>
</evidence>
<feature type="transmembrane region" description="Helical" evidence="10">
    <location>
        <begin position="45"/>
        <end position="67"/>
    </location>
</feature>
<accession>A0A494X3T4</accession>
<gene>
    <name evidence="11" type="primary">fliR</name>
    <name evidence="11" type="ORF">D7S86_26295</name>
</gene>
<keyword evidence="4 10" id="KW-1003">Cell membrane</keyword>
<feature type="transmembrane region" description="Helical" evidence="10">
    <location>
        <begin position="12"/>
        <end position="33"/>
    </location>
</feature>
<comment type="caution">
    <text evidence="11">The sequence shown here is derived from an EMBL/GenBank/DDBJ whole genome shotgun (WGS) entry which is preliminary data.</text>
</comment>